<dbReference type="InterPro" id="IPR047124">
    <property type="entry name" value="HI_0220.2"/>
</dbReference>
<reference evidence="3" key="1">
    <citation type="submission" date="2016-10" db="EMBL/GenBank/DDBJ databases">
        <authorList>
            <person name="Varghese N."/>
            <person name="Submissions S."/>
        </authorList>
    </citation>
    <scope>NUCLEOTIDE SEQUENCE [LARGE SCALE GENOMIC DNA]</scope>
    <source>
        <strain evidence="3">CGMCC 1.6294</strain>
    </source>
</reference>
<keyword evidence="3" id="KW-1185">Reference proteome</keyword>
<dbReference type="EMBL" id="FOYV01000001">
    <property type="protein sequence ID" value="SFR41047.1"/>
    <property type="molecule type" value="Genomic_DNA"/>
</dbReference>
<dbReference type="InterPro" id="IPR005122">
    <property type="entry name" value="Uracil-DNA_glycosylase-like"/>
</dbReference>
<dbReference type="InterPro" id="IPR036895">
    <property type="entry name" value="Uracil-DNA_glycosylase-like_sf"/>
</dbReference>
<evidence type="ECO:0000259" key="1">
    <source>
        <dbReference type="SMART" id="SM00986"/>
    </source>
</evidence>
<dbReference type="SMART" id="SM00986">
    <property type="entry name" value="UDG"/>
    <property type="match status" value="1"/>
</dbReference>
<dbReference type="PANTHER" id="PTHR42160">
    <property type="entry name" value="URACIL-DNA GLYCOSYLASE SUPERFAMILY PROTEIN"/>
    <property type="match status" value="1"/>
</dbReference>
<dbReference type="Pfam" id="PF03167">
    <property type="entry name" value="UDG"/>
    <property type="match status" value="1"/>
</dbReference>
<dbReference type="PANTHER" id="PTHR42160:SF1">
    <property type="entry name" value="URACIL-DNA GLYCOSYLASE SUPERFAMILY PROTEIN"/>
    <property type="match status" value="1"/>
</dbReference>
<evidence type="ECO:0000313" key="3">
    <source>
        <dbReference type="Proteomes" id="UP000199290"/>
    </source>
</evidence>
<evidence type="ECO:0000313" key="2">
    <source>
        <dbReference type="EMBL" id="SFR41047.1"/>
    </source>
</evidence>
<dbReference type="Proteomes" id="UP000199290">
    <property type="component" value="Unassembled WGS sequence"/>
</dbReference>
<dbReference type="SUPFAM" id="SSF52141">
    <property type="entry name" value="Uracil-DNA glycosylase-like"/>
    <property type="match status" value="1"/>
</dbReference>
<dbReference type="OrthoDB" id="9789139at2"/>
<name>A0A1I6GG34_9GAMM</name>
<dbReference type="CDD" id="cd10033">
    <property type="entry name" value="UDG_like"/>
    <property type="match status" value="1"/>
</dbReference>
<dbReference type="STRING" id="375760.SAMN04488073_0705"/>
<sequence>MTDELAHLSFDQLVRRVRACTICADYLPLGPRPVIQMAESARILVVGQAPGRRVHETGLPFNDPSGDRLRQWMGVTRDTFYDEQKMAILPMGFCYPGTGKSGDLPPRPECAPAWRQALLDRLPNIALTLVIGQYAHAWHLPGPRRSVTESVRQWRDHWPAVLPMPHPSPRNNLWLRRNPWFEADVIPALQERVAQLLEPGEDD</sequence>
<feature type="domain" description="Uracil-DNA glycosylase-like" evidence="1">
    <location>
        <begin position="34"/>
        <end position="190"/>
    </location>
</feature>
<organism evidence="2 3">
    <name type="scientific">Marinobacter gudaonensis</name>
    <dbReference type="NCBI Taxonomy" id="375760"/>
    <lineage>
        <taxon>Bacteria</taxon>
        <taxon>Pseudomonadati</taxon>
        <taxon>Pseudomonadota</taxon>
        <taxon>Gammaproteobacteria</taxon>
        <taxon>Pseudomonadales</taxon>
        <taxon>Marinobacteraceae</taxon>
        <taxon>Marinobacter</taxon>
    </lineage>
</organism>
<dbReference type="AlphaFoldDB" id="A0A1I6GG34"/>
<dbReference type="SMART" id="SM00987">
    <property type="entry name" value="UreE_C"/>
    <property type="match status" value="1"/>
</dbReference>
<protein>
    <submittedName>
        <fullName evidence="2">Uracil-DNA glycosylase</fullName>
    </submittedName>
</protein>
<gene>
    <name evidence="2" type="ORF">SAMN04488073_0705</name>
</gene>
<dbReference type="Gene3D" id="3.40.470.10">
    <property type="entry name" value="Uracil-DNA glycosylase-like domain"/>
    <property type="match status" value="1"/>
</dbReference>
<accession>A0A1I6GG34</accession>
<proteinExistence type="predicted"/>
<dbReference type="RefSeq" id="WP_091986109.1">
    <property type="nucleotide sequence ID" value="NZ_FOYV01000001.1"/>
</dbReference>